<dbReference type="InterPro" id="IPR051050">
    <property type="entry name" value="Lipid_II_flippase_MurJ/MviN"/>
</dbReference>
<comment type="pathway">
    <text evidence="8">Cell wall biogenesis; peptidoglycan biosynthesis.</text>
</comment>
<evidence type="ECO:0000256" key="1">
    <source>
        <dbReference type="ARBA" id="ARBA00004651"/>
    </source>
</evidence>
<feature type="transmembrane region" description="Helical" evidence="8">
    <location>
        <begin position="309"/>
        <end position="328"/>
    </location>
</feature>
<feature type="transmembrane region" description="Helical" evidence="8">
    <location>
        <begin position="84"/>
        <end position="108"/>
    </location>
</feature>
<evidence type="ECO:0000313" key="11">
    <source>
        <dbReference type="Proteomes" id="UP001519307"/>
    </source>
</evidence>
<name>A0ABS4KR00_9CLOT</name>
<dbReference type="PRINTS" id="PR01806">
    <property type="entry name" value="VIRFACTRMVIN"/>
</dbReference>
<keyword evidence="5 8" id="KW-0573">Peptidoglycan synthesis</keyword>
<dbReference type="CDD" id="cd13123">
    <property type="entry name" value="MATE_MurJ_like"/>
    <property type="match status" value="1"/>
</dbReference>
<protein>
    <recommendedName>
        <fullName evidence="8">Probable lipid II flippase MurJ</fullName>
    </recommendedName>
</protein>
<dbReference type="InterPro" id="IPR004268">
    <property type="entry name" value="MurJ"/>
</dbReference>
<dbReference type="Proteomes" id="UP001519307">
    <property type="component" value="Unassembled WGS sequence"/>
</dbReference>
<keyword evidence="8 9" id="KW-0961">Cell wall biogenesis/degradation</keyword>
<organism evidence="10 11">
    <name type="scientific">Clostridium algifaecis</name>
    <dbReference type="NCBI Taxonomy" id="1472040"/>
    <lineage>
        <taxon>Bacteria</taxon>
        <taxon>Bacillati</taxon>
        <taxon>Bacillota</taxon>
        <taxon>Clostridia</taxon>
        <taxon>Eubacteriales</taxon>
        <taxon>Clostridiaceae</taxon>
        <taxon>Clostridium</taxon>
    </lineage>
</organism>
<evidence type="ECO:0000256" key="7">
    <source>
        <dbReference type="ARBA" id="ARBA00023136"/>
    </source>
</evidence>
<dbReference type="RefSeq" id="WP_209701653.1">
    <property type="nucleotide sequence ID" value="NZ_JAGGLM010000005.1"/>
</dbReference>
<dbReference type="NCBIfam" id="TIGR01695">
    <property type="entry name" value="murJ_mviN"/>
    <property type="match status" value="1"/>
</dbReference>
<keyword evidence="6 8" id="KW-1133">Transmembrane helix</keyword>
<feature type="transmembrane region" description="Helical" evidence="8">
    <location>
        <begin position="406"/>
        <end position="428"/>
    </location>
</feature>
<feature type="transmembrane region" description="Helical" evidence="8">
    <location>
        <begin position="52"/>
        <end position="72"/>
    </location>
</feature>
<evidence type="ECO:0000256" key="4">
    <source>
        <dbReference type="ARBA" id="ARBA00022960"/>
    </source>
</evidence>
<reference evidence="10 11" key="1">
    <citation type="submission" date="2021-03" db="EMBL/GenBank/DDBJ databases">
        <title>Genomic Encyclopedia of Type Strains, Phase IV (KMG-IV): sequencing the most valuable type-strain genomes for metagenomic binning, comparative biology and taxonomic classification.</title>
        <authorList>
            <person name="Goeker M."/>
        </authorList>
    </citation>
    <scope>NUCLEOTIDE SEQUENCE [LARGE SCALE GENOMIC DNA]</scope>
    <source>
        <strain evidence="10 11">DSM 28783</strain>
    </source>
</reference>
<dbReference type="PANTHER" id="PTHR47019:SF1">
    <property type="entry name" value="LIPID II FLIPPASE MURJ"/>
    <property type="match status" value="1"/>
</dbReference>
<comment type="subcellular location">
    <subcellularLocation>
        <location evidence="1 8">Cell membrane</location>
        <topology evidence="1 8">Multi-pass membrane protein</topology>
    </subcellularLocation>
</comment>
<dbReference type="EMBL" id="JAGGLM010000005">
    <property type="protein sequence ID" value="MBP2032458.1"/>
    <property type="molecule type" value="Genomic_DNA"/>
</dbReference>
<feature type="transmembrane region" description="Helical" evidence="8">
    <location>
        <begin position="348"/>
        <end position="369"/>
    </location>
</feature>
<feature type="transmembrane region" description="Helical" evidence="8">
    <location>
        <begin position="128"/>
        <end position="148"/>
    </location>
</feature>
<keyword evidence="8 9" id="KW-0813">Transport</keyword>
<dbReference type="Pfam" id="PF03023">
    <property type="entry name" value="MurJ"/>
    <property type="match status" value="1"/>
</dbReference>
<keyword evidence="2 8" id="KW-1003">Cell membrane</keyword>
<evidence type="ECO:0000313" key="10">
    <source>
        <dbReference type="EMBL" id="MBP2032458.1"/>
    </source>
</evidence>
<accession>A0ABS4KR00</accession>
<evidence type="ECO:0000256" key="2">
    <source>
        <dbReference type="ARBA" id="ARBA00022475"/>
    </source>
</evidence>
<dbReference type="HAMAP" id="MF_02078">
    <property type="entry name" value="MurJ_MviN"/>
    <property type="match status" value="1"/>
</dbReference>
<feature type="transmembrane region" description="Helical" evidence="8">
    <location>
        <begin position="160"/>
        <end position="179"/>
    </location>
</feature>
<evidence type="ECO:0000256" key="3">
    <source>
        <dbReference type="ARBA" id="ARBA00022692"/>
    </source>
</evidence>
<keyword evidence="3 8" id="KW-0812">Transmembrane</keyword>
<comment type="caution">
    <text evidence="10">The sequence shown here is derived from an EMBL/GenBank/DDBJ whole genome shotgun (WGS) entry which is preliminary data.</text>
</comment>
<feature type="transmembrane region" description="Helical" evidence="8">
    <location>
        <begin position="440"/>
        <end position="461"/>
    </location>
</feature>
<feature type="transmembrane region" description="Helical" evidence="8">
    <location>
        <begin position="473"/>
        <end position="497"/>
    </location>
</feature>
<feature type="transmembrane region" description="Helical" evidence="8">
    <location>
        <begin position="228"/>
        <end position="246"/>
    </location>
</feature>
<dbReference type="PANTHER" id="PTHR47019">
    <property type="entry name" value="LIPID II FLIPPASE MURJ"/>
    <property type="match status" value="1"/>
</dbReference>
<keyword evidence="7 8" id="KW-0472">Membrane</keyword>
<feature type="transmembrane region" description="Helical" evidence="8">
    <location>
        <begin position="185"/>
        <end position="207"/>
    </location>
</feature>
<keyword evidence="11" id="KW-1185">Reference proteome</keyword>
<feature type="transmembrane region" description="Helical" evidence="8">
    <location>
        <begin position="12"/>
        <end position="32"/>
    </location>
</feature>
<keyword evidence="4 8" id="KW-0133">Cell shape</keyword>
<evidence type="ECO:0000256" key="5">
    <source>
        <dbReference type="ARBA" id="ARBA00022984"/>
    </source>
</evidence>
<gene>
    <name evidence="8" type="primary">murJ</name>
    <name evidence="10" type="ORF">J2Z42_001130</name>
</gene>
<evidence type="ECO:0000256" key="8">
    <source>
        <dbReference type="HAMAP-Rule" id="MF_02078"/>
    </source>
</evidence>
<proteinExistence type="inferred from homology"/>
<sequence length="518" mass="57425">MSSSVSKVIKSVSIIAVLTLCTRFLGLLRDVIVASKFGADSKLDTYFAASNLPMILFMTIGTAIATTLIPLYNDKLNEGREKAYRFINNVLNFFILITLIIAIIGMIFSKQVVGILNPGFTGNQVITTRILTIILLPTLIFNAIIYIFNGVLQSEGKFSVTALNSLPLNVIIIAYLFIFGRKYGILGLTIVTFIGTFAQIIPQIPYMRKVGFRYKPFLDFKDEHLKKMGIMILPVILGTGVQQINSFVERAFATNFGSGSLSAMSYAYRVFTLIVDMFVVAISTVIYPMMAKQAASNKIDEIRGTLKQYLNFLIVILIPVSLIVILQSRNIVCILFERGAFTQNSTFITGKLLGFYTIGLLAYGLRDFLCKTFYTLQDTRTPMINSAIGMFTNIILIFIFQKFIGLYGLGLANATSTYIASFLLIISLRVKLGQLKLENILKTGIKTLVASGAMSLVLVGLNKLIMTNDVSKILILVKICIISLCAILVFIFVGALLNIKEIKKMISFILNKIRVKLS</sequence>
<feature type="transmembrane region" description="Helical" evidence="8">
    <location>
        <begin position="381"/>
        <end position="400"/>
    </location>
</feature>
<feature type="transmembrane region" description="Helical" evidence="8">
    <location>
        <begin position="266"/>
        <end position="288"/>
    </location>
</feature>
<evidence type="ECO:0000256" key="6">
    <source>
        <dbReference type="ARBA" id="ARBA00022989"/>
    </source>
</evidence>
<comment type="similarity">
    <text evidence="8 9">Belongs to the MurJ/MviN family.</text>
</comment>
<comment type="function">
    <text evidence="8 9">Involved in peptidoglycan biosynthesis. Transports lipid-linked peptidoglycan precursors from the inner to the outer leaflet of the cytoplasmic membrane.</text>
</comment>
<dbReference type="PIRSF" id="PIRSF002869">
    <property type="entry name" value="MviN"/>
    <property type="match status" value="1"/>
</dbReference>
<evidence type="ECO:0000256" key="9">
    <source>
        <dbReference type="PIRNR" id="PIRNR002869"/>
    </source>
</evidence>